<dbReference type="SUPFAM" id="SSF50129">
    <property type="entry name" value="GroES-like"/>
    <property type="match status" value="1"/>
</dbReference>
<evidence type="ECO:0000259" key="3">
    <source>
        <dbReference type="Pfam" id="PF08240"/>
    </source>
</evidence>
<dbReference type="InterPro" id="IPR013154">
    <property type="entry name" value="ADH-like_N"/>
</dbReference>
<dbReference type="PANTHER" id="PTHR43293:SF1">
    <property type="entry name" value="ACETATE COA-TRANSFERASE YDIF"/>
    <property type="match status" value="1"/>
</dbReference>
<feature type="region of interest" description="Disordered" evidence="1">
    <location>
        <begin position="172"/>
        <end position="191"/>
    </location>
</feature>
<name>A0A1Q9CT41_SYMMI</name>
<evidence type="ECO:0000313" key="4">
    <source>
        <dbReference type="EMBL" id="OLP86098.1"/>
    </source>
</evidence>
<dbReference type="InterPro" id="IPR011032">
    <property type="entry name" value="GroES-like_sf"/>
</dbReference>
<proteinExistence type="predicted"/>
<dbReference type="GO" id="GO:0008410">
    <property type="term" value="F:CoA-transferase activity"/>
    <property type="evidence" value="ECO:0007669"/>
    <property type="project" value="InterPro"/>
</dbReference>
<dbReference type="Gene3D" id="3.90.180.10">
    <property type="entry name" value="Medium-chain alcohol dehydrogenases, catalytic domain"/>
    <property type="match status" value="1"/>
</dbReference>
<dbReference type="InterPro" id="IPR013149">
    <property type="entry name" value="ADH-like_C"/>
</dbReference>
<sequence>MAAGSFRACWIEKVGASLQMELKQVPFDELSAGAEYIRVKVDYSGVNYKDGMAICGIYGVVEKLPLITGIDFVGTVDETRAGFKKGDRVIMTGYEMGQKFHGGHAEYASVKAEWLVPLPETLAPIDAMTIGTAGFTAALCIKALEDSGFDKTKPLAFMASHSSMFWNVTPAASSAPLSPTQKEAAAASPASPASPAVTVIGALSASPASTIPGPPSPQLKKKRAADDTEGFVDPEAGRPGTAPLQCSQGFVDPEAGRPGLAPLQWTQGFSTPPRRERTARVFRPEAPSGSSGKLRMGLQSFLQEEKKATEDPYLEIDAAKEIPVESHEEQVSYSVADVSEQIRCTLWLLYCISLLHFVQEEHQHRQPTVTNRGLGFVARRLLSGIQASFDRFRGHIHLPNNPFHASAKPILVTGADGGVGSVAVYLLAQKGCQVAACTRWKDTEARLRKLGASEIVPALSTDSKALDEQKWGGAIDVVGGPTIPTICSQMAYGCTLATCGVAGGPAIKTTVYPFIIRGVKLYGVDSVFASTEDRKLVWSDLAKVPSEVWRDMRKEVAMDDLQEVATQILAGKIRGRVVVNMGLKGPQLAKAKAEEEDLEALKQQCIALRKSLTASSKVVSADQAMSTIVDGDCVTLAGFVATMPCDALSAALRKRFDKTKHPRDLEMVFSIIVGDREGKGTDQLTPLARKATFGWTDVCPAFTNAVLSGKIQGYNLPMGQISHMIRSSANRVPGHLSKVGLGTFADPRNGGGKRNKQTTEDLVKIVEMGSEEYIFYPAPKITVALLRGSIADEAGNVSFEREPLFLDSLNQAMAAKNNGGLVVVQVQQVVPHGSLDARRVHIPGMLVDMVVVAGGEHAAVTYAPADQTYDATLSGELKPRAAAIEELPWEGPRNACQKRVMAHRAMFEVKCERAVLNFGVGSPEFVAAMIETHGQQNPYLKGYMPTVESGVWGGQAQGGFRFGTSVGFEAIMPTSSMMDFYVGGGIDVAFLGVGEVDEQGNVNVSNFAGRVPGVGGFADIAANAKTLVFTTTLTCGNLVTKVEGGKLVIVQEGSIMKFKPTIDEITFPSASQGSRRIIFVTERCVMELRQQRLVLTELASGISLDNVLSNMGFRPEIAECLGTYDPRIFER</sequence>
<feature type="region of interest" description="Disordered" evidence="1">
    <location>
        <begin position="207"/>
        <end position="248"/>
    </location>
</feature>
<evidence type="ECO:0000259" key="2">
    <source>
        <dbReference type="Pfam" id="PF00107"/>
    </source>
</evidence>
<comment type="caution">
    <text evidence="4">The sequence shown here is derived from an EMBL/GenBank/DDBJ whole genome shotgun (WGS) entry which is preliminary data.</text>
</comment>
<dbReference type="SMART" id="SM00882">
    <property type="entry name" value="CoA_trans"/>
    <property type="match status" value="1"/>
</dbReference>
<feature type="compositionally biased region" description="Polar residues" evidence="1">
    <location>
        <begin position="172"/>
        <end position="181"/>
    </location>
</feature>
<evidence type="ECO:0000313" key="5">
    <source>
        <dbReference type="Proteomes" id="UP000186817"/>
    </source>
</evidence>
<evidence type="ECO:0000256" key="1">
    <source>
        <dbReference type="SAM" id="MobiDB-lite"/>
    </source>
</evidence>
<dbReference type="Pfam" id="PF00107">
    <property type="entry name" value="ADH_zinc_N"/>
    <property type="match status" value="1"/>
</dbReference>
<organism evidence="4 5">
    <name type="scientific">Symbiodinium microadriaticum</name>
    <name type="common">Dinoflagellate</name>
    <name type="synonym">Zooxanthella microadriatica</name>
    <dbReference type="NCBI Taxonomy" id="2951"/>
    <lineage>
        <taxon>Eukaryota</taxon>
        <taxon>Sar</taxon>
        <taxon>Alveolata</taxon>
        <taxon>Dinophyceae</taxon>
        <taxon>Suessiales</taxon>
        <taxon>Symbiodiniaceae</taxon>
        <taxon>Symbiodinium</taxon>
    </lineage>
</organism>
<dbReference type="EMBL" id="LSRX01000936">
    <property type="protein sequence ID" value="OLP86098.1"/>
    <property type="molecule type" value="Genomic_DNA"/>
</dbReference>
<keyword evidence="4" id="KW-0808">Transferase</keyword>
<dbReference type="Gene3D" id="3.40.1080.10">
    <property type="entry name" value="Glutaconate Coenzyme A-transferase"/>
    <property type="match status" value="2"/>
</dbReference>
<feature type="domain" description="Alcohol dehydrogenase-like C-terminal" evidence="2">
    <location>
        <begin position="418"/>
        <end position="526"/>
    </location>
</feature>
<reference evidence="4 5" key="1">
    <citation type="submission" date="2016-02" db="EMBL/GenBank/DDBJ databases">
        <title>Genome analysis of coral dinoflagellate symbionts highlights evolutionary adaptations to a symbiotic lifestyle.</title>
        <authorList>
            <person name="Aranda M."/>
            <person name="Li Y."/>
            <person name="Liew Y.J."/>
            <person name="Baumgarten S."/>
            <person name="Simakov O."/>
            <person name="Wilson M."/>
            <person name="Piel J."/>
            <person name="Ashoor H."/>
            <person name="Bougouffa S."/>
            <person name="Bajic V.B."/>
            <person name="Ryu T."/>
            <person name="Ravasi T."/>
            <person name="Bayer T."/>
            <person name="Micklem G."/>
            <person name="Kim H."/>
            <person name="Bhak J."/>
            <person name="Lajeunesse T.C."/>
            <person name="Voolstra C.R."/>
        </authorList>
    </citation>
    <scope>NUCLEOTIDE SEQUENCE [LARGE SCALE GENOMIC DNA]</scope>
    <source>
        <strain evidence="4 5">CCMP2467</strain>
    </source>
</reference>
<dbReference type="Pfam" id="PF08240">
    <property type="entry name" value="ADH_N"/>
    <property type="match status" value="1"/>
</dbReference>
<dbReference type="AlphaFoldDB" id="A0A1Q9CT41"/>
<dbReference type="InterPro" id="IPR004165">
    <property type="entry name" value="CoA_trans_fam_I"/>
</dbReference>
<dbReference type="InterPro" id="IPR036291">
    <property type="entry name" value="NAD(P)-bd_dom_sf"/>
</dbReference>
<gene>
    <name evidence="4" type="primary">ydiF</name>
    <name evidence="4" type="ORF">AK812_SmicGene32838</name>
</gene>
<dbReference type="Proteomes" id="UP000186817">
    <property type="component" value="Unassembled WGS sequence"/>
</dbReference>
<dbReference type="Pfam" id="PF01144">
    <property type="entry name" value="CoA_trans"/>
    <property type="match status" value="1"/>
</dbReference>
<accession>A0A1Q9CT41</accession>
<keyword evidence="5" id="KW-1185">Reference proteome</keyword>
<protein>
    <submittedName>
        <fullName evidence="4">Acetate CoA-transferase YdiF</fullName>
    </submittedName>
</protein>
<dbReference type="SUPFAM" id="SSF100950">
    <property type="entry name" value="NagB/RpiA/CoA transferase-like"/>
    <property type="match status" value="2"/>
</dbReference>
<dbReference type="SUPFAM" id="SSF51735">
    <property type="entry name" value="NAD(P)-binding Rossmann-fold domains"/>
    <property type="match status" value="1"/>
</dbReference>
<dbReference type="InterPro" id="IPR037171">
    <property type="entry name" value="NagB/RpiA_transferase-like"/>
</dbReference>
<feature type="domain" description="Alcohol dehydrogenase-like N-terminal" evidence="3">
    <location>
        <begin position="35"/>
        <end position="120"/>
    </location>
</feature>
<dbReference type="OrthoDB" id="48317at2759"/>
<dbReference type="PANTHER" id="PTHR43293">
    <property type="entry name" value="ACETATE COA-TRANSFERASE YDIF"/>
    <property type="match status" value="1"/>
</dbReference>
<dbReference type="Gene3D" id="3.40.50.720">
    <property type="entry name" value="NAD(P)-binding Rossmann-like Domain"/>
    <property type="match status" value="1"/>
</dbReference>